<keyword evidence="1" id="KW-1133">Transmembrane helix</keyword>
<gene>
    <name evidence="2" type="ORF">A2Z11_03650</name>
</gene>
<evidence type="ECO:0000256" key="1">
    <source>
        <dbReference type="SAM" id="Phobius"/>
    </source>
</evidence>
<protein>
    <submittedName>
        <fullName evidence="2">Uncharacterized protein</fullName>
    </submittedName>
</protein>
<organism evidence="2 3">
    <name type="scientific">Candidatus Woykebacteria bacterium RBG_16_43_9</name>
    <dbReference type="NCBI Taxonomy" id="1802596"/>
    <lineage>
        <taxon>Bacteria</taxon>
        <taxon>Candidatus Woykeibacteriota</taxon>
    </lineage>
</organism>
<comment type="caution">
    <text evidence="2">The sequence shown here is derived from an EMBL/GenBank/DDBJ whole genome shotgun (WGS) entry which is preliminary data.</text>
</comment>
<keyword evidence="1" id="KW-0812">Transmembrane</keyword>
<feature type="transmembrane region" description="Helical" evidence="1">
    <location>
        <begin position="53"/>
        <end position="74"/>
    </location>
</feature>
<name>A0A1G1WCS7_9BACT</name>
<proteinExistence type="predicted"/>
<keyword evidence="1" id="KW-0472">Membrane</keyword>
<evidence type="ECO:0000313" key="2">
    <source>
        <dbReference type="EMBL" id="OGY25495.1"/>
    </source>
</evidence>
<accession>A0A1G1WCS7</accession>
<dbReference type="AlphaFoldDB" id="A0A1G1WCS7"/>
<dbReference type="Proteomes" id="UP000176389">
    <property type="component" value="Unassembled WGS sequence"/>
</dbReference>
<feature type="transmembrane region" description="Helical" evidence="1">
    <location>
        <begin position="7"/>
        <end position="25"/>
    </location>
</feature>
<dbReference type="EMBL" id="MHCS01000045">
    <property type="protein sequence ID" value="OGY25495.1"/>
    <property type="molecule type" value="Genomic_DNA"/>
</dbReference>
<reference evidence="2 3" key="1">
    <citation type="journal article" date="2016" name="Nat. Commun.">
        <title>Thousands of microbial genomes shed light on interconnected biogeochemical processes in an aquifer system.</title>
        <authorList>
            <person name="Anantharaman K."/>
            <person name="Brown C.T."/>
            <person name="Hug L.A."/>
            <person name="Sharon I."/>
            <person name="Castelle C.J."/>
            <person name="Probst A.J."/>
            <person name="Thomas B.C."/>
            <person name="Singh A."/>
            <person name="Wilkins M.J."/>
            <person name="Karaoz U."/>
            <person name="Brodie E.L."/>
            <person name="Williams K.H."/>
            <person name="Hubbard S.S."/>
            <person name="Banfield J.F."/>
        </authorList>
    </citation>
    <scope>NUCLEOTIDE SEQUENCE [LARGE SCALE GENOMIC DNA]</scope>
</reference>
<dbReference type="STRING" id="1802596.A2Z11_03650"/>
<sequence length="81" mass="9494">MIRVLYLLWTLVLAIIITGISFFYIRGETRGFPFTFTKGTAEQISANGVDINIWSVALDVIFWWLIFSILWIILKNYIFET</sequence>
<evidence type="ECO:0000313" key="3">
    <source>
        <dbReference type="Proteomes" id="UP000176389"/>
    </source>
</evidence>